<dbReference type="Proteomes" id="UP000183832">
    <property type="component" value="Unassembled WGS sequence"/>
</dbReference>
<dbReference type="EMBL" id="CVRI01000012">
    <property type="protein sequence ID" value="CRK89333.1"/>
    <property type="molecule type" value="Genomic_DNA"/>
</dbReference>
<evidence type="ECO:0000313" key="2">
    <source>
        <dbReference type="EMBL" id="CRK89333.1"/>
    </source>
</evidence>
<sequence>MNLFKHLIIFDLSSKMLTRETIYTSTANEQKKKCTRNEEIKEKLSDFSKKKKKEKEKEFLTVRRCEKEKQQFEVSTAVQRKAKTEKSSAFSILHNKTFKSKQKLQHNLEKVERKKETINERELTFKIRHFNEVQSRTLRSLIIENSYSESISDKFTLIEFGTCEVFIYRSWSENYYNFWVIQYKLVASNEMNHHLSKFFKEHYWKAIEY</sequence>
<accession>A0A1J1HMQ8</accession>
<keyword evidence="1" id="KW-0175">Coiled coil</keyword>
<organism evidence="2 3">
    <name type="scientific">Clunio marinus</name>
    <dbReference type="NCBI Taxonomy" id="568069"/>
    <lineage>
        <taxon>Eukaryota</taxon>
        <taxon>Metazoa</taxon>
        <taxon>Ecdysozoa</taxon>
        <taxon>Arthropoda</taxon>
        <taxon>Hexapoda</taxon>
        <taxon>Insecta</taxon>
        <taxon>Pterygota</taxon>
        <taxon>Neoptera</taxon>
        <taxon>Endopterygota</taxon>
        <taxon>Diptera</taxon>
        <taxon>Nematocera</taxon>
        <taxon>Chironomoidea</taxon>
        <taxon>Chironomidae</taxon>
        <taxon>Clunio</taxon>
    </lineage>
</organism>
<reference evidence="2 3" key="1">
    <citation type="submission" date="2015-04" db="EMBL/GenBank/DDBJ databases">
        <authorList>
            <person name="Syromyatnikov M.Y."/>
            <person name="Popov V.N."/>
        </authorList>
    </citation>
    <scope>NUCLEOTIDE SEQUENCE [LARGE SCALE GENOMIC DNA]</scope>
</reference>
<gene>
    <name evidence="2" type="ORF">CLUMA_CG003092</name>
</gene>
<feature type="coiled-coil region" evidence="1">
    <location>
        <begin position="94"/>
        <end position="121"/>
    </location>
</feature>
<dbReference type="AlphaFoldDB" id="A0A1J1HMQ8"/>
<protein>
    <submittedName>
        <fullName evidence="2">CLUMA_CG003092, isoform A</fullName>
    </submittedName>
</protein>
<evidence type="ECO:0000313" key="3">
    <source>
        <dbReference type="Proteomes" id="UP000183832"/>
    </source>
</evidence>
<proteinExistence type="predicted"/>
<evidence type="ECO:0000256" key="1">
    <source>
        <dbReference type="SAM" id="Coils"/>
    </source>
</evidence>
<keyword evidence="3" id="KW-1185">Reference proteome</keyword>
<name>A0A1J1HMQ8_9DIPT</name>